<dbReference type="GO" id="GO:0009055">
    <property type="term" value="F:electron transfer activity"/>
    <property type="evidence" value="ECO:0007669"/>
    <property type="project" value="InterPro"/>
</dbReference>
<reference evidence="15 16" key="1">
    <citation type="submission" date="2017-09" db="EMBL/GenBank/DDBJ databases">
        <title>Pseudomonas abyssi sp. nov. isolated from Abyssopelagic Water.</title>
        <authorList>
            <person name="Wei Y."/>
        </authorList>
    </citation>
    <scope>NUCLEOTIDE SEQUENCE [LARGE SCALE GENOMIC DNA]</scope>
    <source>
        <strain evidence="15 16">MT5</strain>
    </source>
</reference>
<dbReference type="AlphaFoldDB" id="A0A2A3MJ09"/>
<dbReference type="InterPro" id="IPR011577">
    <property type="entry name" value="Cyt_b561_bac/Ni-Hgenase"/>
</dbReference>
<evidence type="ECO:0000256" key="10">
    <source>
        <dbReference type="ARBA" id="ARBA00023004"/>
    </source>
</evidence>
<evidence type="ECO:0000256" key="11">
    <source>
        <dbReference type="ARBA" id="ARBA00023136"/>
    </source>
</evidence>
<feature type="transmembrane region" description="Helical" evidence="13">
    <location>
        <begin position="50"/>
        <end position="69"/>
    </location>
</feature>
<keyword evidence="5" id="KW-0349">Heme</keyword>
<evidence type="ECO:0000256" key="9">
    <source>
        <dbReference type="ARBA" id="ARBA00022989"/>
    </source>
</evidence>
<evidence type="ECO:0000256" key="5">
    <source>
        <dbReference type="ARBA" id="ARBA00022617"/>
    </source>
</evidence>
<comment type="similarity">
    <text evidence="12">Belongs to the cytochrome b561 family.</text>
</comment>
<dbReference type="EMBL" id="NTMR01000010">
    <property type="protein sequence ID" value="PBK04544.1"/>
    <property type="molecule type" value="Genomic_DNA"/>
</dbReference>
<dbReference type="PANTHER" id="PTHR30529:SF1">
    <property type="entry name" value="CYTOCHROME B561 HOMOLOG 2"/>
    <property type="match status" value="1"/>
</dbReference>
<dbReference type="SUPFAM" id="SSF81342">
    <property type="entry name" value="Transmembrane di-heme cytochromes"/>
    <property type="match status" value="1"/>
</dbReference>
<evidence type="ECO:0000256" key="1">
    <source>
        <dbReference type="ARBA" id="ARBA00001970"/>
    </source>
</evidence>
<evidence type="ECO:0000256" key="3">
    <source>
        <dbReference type="ARBA" id="ARBA00022448"/>
    </source>
</evidence>
<keyword evidence="11 13" id="KW-0472">Membrane</keyword>
<dbReference type="Proteomes" id="UP000242313">
    <property type="component" value="Unassembled WGS sequence"/>
</dbReference>
<evidence type="ECO:0000256" key="4">
    <source>
        <dbReference type="ARBA" id="ARBA00022475"/>
    </source>
</evidence>
<keyword evidence="3" id="KW-0813">Transport</keyword>
<keyword evidence="10" id="KW-0408">Iron</keyword>
<dbReference type="RefSeq" id="WP_096004349.1">
    <property type="nucleotide sequence ID" value="NZ_NTMR01000010.1"/>
</dbReference>
<proteinExistence type="inferred from homology"/>
<dbReference type="InterPro" id="IPR016174">
    <property type="entry name" value="Di-haem_cyt_TM"/>
</dbReference>
<keyword evidence="4" id="KW-1003">Cell membrane</keyword>
<feature type="domain" description="Cytochrome b561 bacterial/Ni-hydrogenase" evidence="14">
    <location>
        <begin position="9"/>
        <end position="180"/>
    </location>
</feature>
<evidence type="ECO:0000256" key="7">
    <source>
        <dbReference type="ARBA" id="ARBA00022723"/>
    </source>
</evidence>
<dbReference type="PANTHER" id="PTHR30529">
    <property type="entry name" value="CYTOCHROME B561"/>
    <property type="match status" value="1"/>
</dbReference>
<feature type="transmembrane region" description="Helical" evidence="13">
    <location>
        <begin position="12"/>
        <end position="35"/>
    </location>
</feature>
<keyword evidence="9 13" id="KW-1133">Transmembrane helix</keyword>
<evidence type="ECO:0000313" key="16">
    <source>
        <dbReference type="Proteomes" id="UP000242313"/>
    </source>
</evidence>
<evidence type="ECO:0000256" key="12">
    <source>
        <dbReference type="ARBA" id="ARBA00037975"/>
    </source>
</evidence>
<dbReference type="GO" id="GO:0005886">
    <property type="term" value="C:plasma membrane"/>
    <property type="evidence" value="ECO:0007669"/>
    <property type="project" value="UniProtKB-SubCell"/>
</dbReference>
<keyword evidence="7" id="KW-0479">Metal-binding</keyword>
<gene>
    <name evidence="15" type="ORF">CNQ84_07920</name>
</gene>
<evidence type="ECO:0000256" key="13">
    <source>
        <dbReference type="SAM" id="Phobius"/>
    </source>
</evidence>
<evidence type="ECO:0000313" key="15">
    <source>
        <dbReference type="EMBL" id="PBK04544.1"/>
    </source>
</evidence>
<evidence type="ECO:0000256" key="2">
    <source>
        <dbReference type="ARBA" id="ARBA00004651"/>
    </source>
</evidence>
<dbReference type="GO" id="GO:0022904">
    <property type="term" value="P:respiratory electron transport chain"/>
    <property type="evidence" value="ECO:0007669"/>
    <property type="project" value="InterPro"/>
</dbReference>
<organism evidence="15 16">
    <name type="scientific">Pseudomonas abyssi</name>
    <dbReference type="NCBI Taxonomy" id="170540"/>
    <lineage>
        <taxon>Bacteria</taxon>
        <taxon>Pseudomonadati</taxon>
        <taxon>Pseudomonadota</taxon>
        <taxon>Gammaproteobacteria</taxon>
        <taxon>Pseudomonadales</taxon>
        <taxon>Pseudomonadaceae</taxon>
        <taxon>Pseudomonas</taxon>
    </lineage>
</organism>
<name>A0A2A3MJ09_9PSED</name>
<dbReference type="GO" id="GO:0046872">
    <property type="term" value="F:metal ion binding"/>
    <property type="evidence" value="ECO:0007669"/>
    <property type="project" value="UniProtKB-KW"/>
</dbReference>
<dbReference type="Gene3D" id="1.20.950.20">
    <property type="entry name" value="Transmembrane di-heme cytochromes, Chain C"/>
    <property type="match status" value="1"/>
</dbReference>
<dbReference type="GO" id="GO:0020037">
    <property type="term" value="F:heme binding"/>
    <property type="evidence" value="ECO:0007669"/>
    <property type="project" value="TreeGrafter"/>
</dbReference>
<evidence type="ECO:0000256" key="6">
    <source>
        <dbReference type="ARBA" id="ARBA00022692"/>
    </source>
</evidence>
<feature type="transmembrane region" description="Helical" evidence="13">
    <location>
        <begin position="144"/>
        <end position="164"/>
    </location>
</feature>
<keyword evidence="16" id="KW-1185">Reference proteome</keyword>
<comment type="subcellular location">
    <subcellularLocation>
        <location evidence="2">Cell membrane</location>
        <topology evidence="2">Multi-pass membrane protein</topology>
    </subcellularLocation>
</comment>
<sequence>MQWRNTNDRFGLVTGSLHWLMALAVIGLTALGLWMTSLTYYSPYYTSAPFWHKSIGLVFAALLVLRLIWRAATPSPAHVASHQRWERRLAAGAQWLMYAAMLLIVISGYLISTAKGRGVSLFGWVEVPALISNLPDQAQRAGAVHYWLALGLLGVAGVHALGALKHHFIDKDNTLRRMLGMRLPNATENRK</sequence>
<dbReference type="InterPro" id="IPR052168">
    <property type="entry name" value="Cytochrome_b561_oxidase"/>
</dbReference>
<evidence type="ECO:0000259" key="14">
    <source>
        <dbReference type="Pfam" id="PF01292"/>
    </source>
</evidence>
<comment type="caution">
    <text evidence="15">The sequence shown here is derived from an EMBL/GenBank/DDBJ whole genome shotgun (WGS) entry which is preliminary data.</text>
</comment>
<keyword evidence="8" id="KW-0249">Electron transport</keyword>
<protein>
    <submittedName>
        <fullName evidence="15">Cytochrome b</fullName>
    </submittedName>
</protein>
<evidence type="ECO:0000256" key="8">
    <source>
        <dbReference type="ARBA" id="ARBA00022982"/>
    </source>
</evidence>
<keyword evidence="6 13" id="KW-0812">Transmembrane</keyword>
<feature type="transmembrane region" description="Helical" evidence="13">
    <location>
        <begin position="89"/>
        <end position="111"/>
    </location>
</feature>
<accession>A0A2A3MJ09</accession>
<comment type="cofactor">
    <cofactor evidence="1">
        <name>heme b</name>
        <dbReference type="ChEBI" id="CHEBI:60344"/>
    </cofactor>
</comment>
<dbReference type="Pfam" id="PF01292">
    <property type="entry name" value="Ni_hydr_CYTB"/>
    <property type="match status" value="1"/>
</dbReference>